<dbReference type="AlphaFoldDB" id="A0AAP0IKA3"/>
<dbReference type="EMBL" id="JBBNAE010000006">
    <property type="protein sequence ID" value="KAK9116266.1"/>
    <property type="molecule type" value="Genomic_DNA"/>
</dbReference>
<feature type="domain" description="Strictosidine synthase conserved region" evidence="5">
    <location>
        <begin position="70"/>
        <end position="146"/>
    </location>
</feature>
<dbReference type="Pfam" id="PF03088">
    <property type="entry name" value="Str_synth"/>
    <property type="match status" value="1"/>
</dbReference>
<keyword evidence="4" id="KW-0325">Glycoprotein</keyword>
<organism evidence="6 7">
    <name type="scientific">Stephania japonica</name>
    <dbReference type="NCBI Taxonomy" id="461633"/>
    <lineage>
        <taxon>Eukaryota</taxon>
        <taxon>Viridiplantae</taxon>
        <taxon>Streptophyta</taxon>
        <taxon>Embryophyta</taxon>
        <taxon>Tracheophyta</taxon>
        <taxon>Spermatophyta</taxon>
        <taxon>Magnoliopsida</taxon>
        <taxon>Ranunculales</taxon>
        <taxon>Menispermaceae</taxon>
        <taxon>Menispermoideae</taxon>
        <taxon>Cissampelideae</taxon>
        <taxon>Stephania</taxon>
    </lineage>
</organism>
<dbReference type="GO" id="GO:0012505">
    <property type="term" value="C:endomembrane system"/>
    <property type="evidence" value="ECO:0007669"/>
    <property type="project" value="TreeGrafter"/>
</dbReference>
<dbReference type="InterPro" id="IPR018119">
    <property type="entry name" value="Strictosidine_synth_cons-reg"/>
</dbReference>
<dbReference type="Gene3D" id="2.120.10.30">
    <property type="entry name" value="TolB, C-terminal domain"/>
    <property type="match status" value="1"/>
</dbReference>
<proteinExistence type="inferred from homology"/>
<keyword evidence="3" id="KW-0926">Vacuole</keyword>
<accession>A0AAP0IKA3</accession>
<gene>
    <name evidence="6" type="ORF">Sjap_015213</name>
</gene>
<comment type="similarity">
    <text evidence="2">Belongs to the strictosidine synthase family.</text>
</comment>
<dbReference type="PANTHER" id="PTHR10426">
    <property type="entry name" value="STRICTOSIDINE SYNTHASE-RELATED"/>
    <property type="match status" value="1"/>
</dbReference>
<evidence type="ECO:0000256" key="2">
    <source>
        <dbReference type="ARBA" id="ARBA00009191"/>
    </source>
</evidence>
<comment type="caution">
    <text evidence="6">The sequence shown here is derived from an EMBL/GenBank/DDBJ whole genome shotgun (WGS) entry which is preliminary data.</text>
</comment>
<keyword evidence="7" id="KW-1185">Reference proteome</keyword>
<protein>
    <recommendedName>
        <fullName evidence="5">Strictosidine synthase conserved region domain-containing protein</fullName>
    </recommendedName>
</protein>
<name>A0AAP0IKA3_9MAGN</name>
<dbReference type="GO" id="GO:0005773">
    <property type="term" value="C:vacuole"/>
    <property type="evidence" value="ECO:0007669"/>
    <property type="project" value="UniProtKB-SubCell"/>
</dbReference>
<sequence>MHRRRDLCDGSNEPEMEYMCGRPLGLQFNKQTCDLYIADAYYGLLKVTRNGGVATRLASSADNMPFKFTNAVDIDPRTGSVYFTDSSIFFPRWCTCEETCGHHTCGRLMKYDPRSQQVTVFAQCLRLANGVALSGNNNFILVAEARKIG</sequence>
<reference evidence="6 7" key="1">
    <citation type="submission" date="2024-01" db="EMBL/GenBank/DDBJ databases">
        <title>Genome assemblies of Stephania.</title>
        <authorList>
            <person name="Yang L."/>
        </authorList>
    </citation>
    <scope>NUCLEOTIDE SEQUENCE [LARGE SCALE GENOMIC DNA]</scope>
    <source>
        <strain evidence="6">QJT</strain>
        <tissue evidence="6">Leaf</tissue>
    </source>
</reference>
<evidence type="ECO:0000256" key="1">
    <source>
        <dbReference type="ARBA" id="ARBA00004116"/>
    </source>
</evidence>
<evidence type="ECO:0000313" key="7">
    <source>
        <dbReference type="Proteomes" id="UP001417504"/>
    </source>
</evidence>
<dbReference type="InterPro" id="IPR011042">
    <property type="entry name" value="6-blade_b-propeller_TolB-like"/>
</dbReference>
<comment type="subcellular location">
    <subcellularLocation>
        <location evidence="1">Vacuole</location>
    </subcellularLocation>
</comment>
<dbReference type="SUPFAM" id="SSF63829">
    <property type="entry name" value="Calcium-dependent phosphotriesterase"/>
    <property type="match status" value="1"/>
</dbReference>
<dbReference type="PANTHER" id="PTHR10426:SF86">
    <property type="entry name" value="PROTEIN STRICTOSIDINE SYNTHASE-LIKE 10-LIKE"/>
    <property type="match status" value="1"/>
</dbReference>
<dbReference type="GO" id="GO:0016787">
    <property type="term" value="F:hydrolase activity"/>
    <property type="evidence" value="ECO:0007669"/>
    <property type="project" value="TreeGrafter"/>
</dbReference>
<evidence type="ECO:0000256" key="4">
    <source>
        <dbReference type="ARBA" id="ARBA00023180"/>
    </source>
</evidence>
<evidence type="ECO:0000313" key="6">
    <source>
        <dbReference type="EMBL" id="KAK9116266.1"/>
    </source>
</evidence>
<dbReference type="Proteomes" id="UP001417504">
    <property type="component" value="Unassembled WGS sequence"/>
</dbReference>
<evidence type="ECO:0000256" key="3">
    <source>
        <dbReference type="ARBA" id="ARBA00022554"/>
    </source>
</evidence>
<evidence type="ECO:0000259" key="5">
    <source>
        <dbReference type="Pfam" id="PF03088"/>
    </source>
</evidence>